<dbReference type="Proteomes" id="UP000664521">
    <property type="component" value="Unassembled WGS sequence"/>
</dbReference>
<dbReference type="InterPro" id="IPR045851">
    <property type="entry name" value="AMP-bd_C_sf"/>
</dbReference>
<dbReference type="AlphaFoldDB" id="A0A8H3FCN0"/>
<dbReference type="InterPro" id="IPR042099">
    <property type="entry name" value="ANL_N_sf"/>
</dbReference>
<evidence type="ECO:0000313" key="2">
    <source>
        <dbReference type="Proteomes" id="UP000664521"/>
    </source>
</evidence>
<evidence type="ECO:0008006" key="3">
    <source>
        <dbReference type="Google" id="ProtNLM"/>
    </source>
</evidence>
<sequence length="375" mass="41444">MPPNNVLRSARGSQCRYADDVQSFAKLLQTLYKAIAERPTEQPANREWQGQCTPYIGFSRKQLSRTVVWFCSVVVTGMVPVISTSFAHDAEQRKKHITYLNEVLKMPFCITSDSLLDEFFGHDYLEIHTAEDTVLNGSPSPVSSSDTSYDSDEDLVEEAALKDKQELAALMLTSGSSGNDKAVSDSFTDDGWFVTGDRALIDSSGQLDLAGRKKETIIVNGVQYFPHEIETALEEASMTGMAPGYTVVSPHESKDSQTEMGCVIYLPTVDNDITKDQSSEDIELRGQGVGEISKLSLLQSATRPYTVLPLDASLLQKSSLGKLSRFKIKIAFEQGKYTAYQIHNDDLVSAYRTLHYQPSSTAAQKLKQWADLAHG</sequence>
<dbReference type="SUPFAM" id="SSF56801">
    <property type="entry name" value="Acetyl-CoA synthetase-like"/>
    <property type="match status" value="1"/>
</dbReference>
<protein>
    <recommendedName>
        <fullName evidence="3">AMP-dependent synthetase/ligase domain-containing protein</fullName>
    </recommendedName>
</protein>
<dbReference type="Gene3D" id="3.30.300.30">
    <property type="match status" value="1"/>
</dbReference>
<gene>
    <name evidence="1" type="ORF">HETSPECPRED_005352</name>
</gene>
<dbReference type="GO" id="GO:0016405">
    <property type="term" value="F:CoA-ligase activity"/>
    <property type="evidence" value="ECO:0007669"/>
    <property type="project" value="TreeGrafter"/>
</dbReference>
<dbReference type="OrthoDB" id="10253869at2759"/>
<proteinExistence type="predicted"/>
<reference evidence="1" key="1">
    <citation type="submission" date="2021-03" db="EMBL/GenBank/DDBJ databases">
        <authorList>
            <person name="Tagirdzhanova G."/>
        </authorList>
    </citation>
    <scope>NUCLEOTIDE SEQUENCE</scope>
</reference>
<comment type="caution">
    <text evidence="1">The sequence shown here is derived from an EMBL/GenBank/DDBJ whole genome shotgun (WGS) entry which is preliminary data.</text>
</comment>
<keyword evidence="2" id="KW-1185">Reference proteome</keyword>
<name>A0A8H3FCN0_9LECA</name>
<accession>A0A8H3FCN0</accession>
<evidence type="ECO:0000313" key="1">
    <source>
        <dbReference type="EMBL" id="CAF9923546.1"/>
    </source>
</evidence>
<dbReference type="Gene3D" id="3.40.50.12780">
    <property type="entry name" value="N-terminal domain of ligase-like"/>
    <property type="match status" value="1"/>
</dbReference>
<dbReference type="EMBL" id="CAJPDS010000033">
    <property type="protein sequence ID" value="CAF9923546.1"/>
    <property type="molecule type" value="Genomic_DNA"/>
</dbReference>
<dbReference type="PANTHER" id="PTHR24096">
    <property type="entry name" value="LONG-CHAIN-FATTY-ACID--COA LIGASE"/>
    <property type="match status" value="1"/>
</dbReference>
<organism evidence="1 2">
    <name type="scientific">Heterodermia speciosa</name>
    <dbReference type="NCBI Taxonomy" id="116794"/>
    <lineage>
        <taxon>Eukaryota</taxon>
        <taxon>Fungi</taxon>
        <taxon>Dikarya</taxon>
        <taxon>Ascomycota</taxon>
        <taxon>Pezizomycotina</taxon>
        <taxon>Lecanoromycetes</taxon>
        <taxon>OSLEUM clade</taxon>
        <taxon>Lecanoromycetidae</taxon>
        <taxon>Caliciales</taxon>
        <taxon>Physciaceae</taxon>
        <taxon>Heterodermia</taxon>
    </lineage>
</organism>